<dbReference type="RefSeq" id="WP_267906722.1">
    <property type="nucleotide sequence ID" value="NZ_JACHKZ010000027.1"/>
</dbReference>
<protein>
    <submittedName>
        <fullName evidence="1">Uncharacterized protein</fullName>
    </submittedName>
</protein>
<comment type="caution">
    <text evidence="1">The sequence shown here is derived from an EMBL/GenBank/DDBJ whole genome shotgun (WGS) entry which is preliminary data.</text>
</comment>
<sequence>MKGFWWALALLAIAVFWLSVQLGAAIDDVLGPDEPLRKPD</sequence>
<organism evidence="1 2">
    <name type="scientific">Comamonas odontotermitis</name>
    <dbReference type="NCBI Taxonomy" id="379895"/>
    <lineage>
        <taxon>Bacteria</taxon>
        <taxon>Pseudomonadati</taxon>
        <taxon>Pseudomonadota</taxon>
        <taxon>Betaproteobacteria</taxon>
        <taxon>Burkholderiales</taxon>
        <taxon>Comamonadaceae</taxon>
        <taxon>Comamonas</taxon>
    </lineage>
</organism>
<proteinExistence type="predicted"/>
<dbReference type="Proteomes" id="UP000562492">
    <property type="component" value="Unassembled WGS sequence"/>
</dbReference>
<evidence type="ECO:0000313" key="2">
    <source>
        <dbReference type="Proteomes" id="UP000562492"/>
    </source>
</evidence>
<name>A0ABR6RJG2_9BURK</name>
<evidence type="ECO:0000313" key="1">
    <source>
        <dbReference type="EMBL" id="MBB6579325.1"/>
    </source>
</evidence>
<gene>
    <name evidence="1" type="ORF">HNP33_003437</name>
</gene>
<reference evidence="1 2" key="1">
    <citation type="submission" date="2020-08" db="EMBL/GenBank/DDBJ databases">
        <title>Functional genomics of gut bacteria from endangered species of beetles.</title>
        <authorList>
            <person name="Carlos-Shanley C."/>
        </authorList>
    </citation>
    <scope>NUCLEOTIDE SEQUENCE [LARGE SCALE GENOMIC DNA]</scope>
    <source>
        <strain evidence="1 2">S00124</strain>
    </source>
</reference>
<keyword evidence="2" id="KW-1185">Reference proteome</keyword>
<dbReference type="EMBL" id="JACHKZ010000027">
    <property type="protein sequence ID" value="MBB6579325.1"/>
    <property type="molecule type" value="Genomic_DNA"/>
</dbReference>
<accession>A0ABR6RJG2</accession>